<protein>
    <recommendedName>
        <fullName evidence="8">ABC3 transporter permease C-terminal domain-containing protein</fullName>
    </recommendedName>
</protein>
<keyword evidence="5 7" id="KW-0472">Membrane</keyword>
<feature type="coiled-coil region" evidence="6">
    <location>
        <begin position="586"/>
        <end position="638"/>
    </location>
</feature>
<keyword evidence="4 7" id="KW-1133">Transmembrane helix</keyword>
<keyword evidence="3 7" id="KW-0812">Transmembrane</keyword>
<dbReference type="RefSeq" id="WP_289544183.1">
    <property type="nucleotide sequence ID" value="NZ_JAUDDZ010000002.1"/>
</dbReference>
<sequence length="1206" mass="129416">MAARGSHRITKRMLWRDIWRTIGKSRGRFVSIVLLMALGSFALVGLKVAGPDMRATGEHYFATYNAADLTVIASMGIDDGDEDAIERADGICRVEYGYLKDVVVRWGIDAVRVSSVPDDVSRVELVEGSLPQGADEVAVSQTLAETYPVGSTIAFDEEPDLSGACALVRHTFRVVGVVNSPEVVSKVNMGQTQTGTGNLAGLAVVAPEAFDVDYHMIARLRFDDTIGLDPYSQEYLDRVAAHKQELEGLLEDRPEHRFQVVAGTMDDEIEAGQRELDAARARLDGAASGLEGASSELVRGREQLAAGEQELAGAPARLASGQEALDELAATLEAAGPALDEAASALEERASTLAQAESRLSAGWSQLEQQQAAYDEAAAPVEDAQNRIDEAREQLSEGLAQADAAVAQAEQASTEADSLLAAAREELVAVEDAIASLDPGDAASADELDRLENACDALLQEVETLEGASAAAQEALARAISAREDFLSSDATPGDGEADGGYTALSAELDAAQAEVDAALARLEPARSQLEEARAQLEQQQARYDEGAAAYQAAKDAYAANLASYQEGLVARQEGAQELAAQSGAYREALAQLDEARALLARNEQAYAEAQAAFDEALPDARRQIDDAEARLADARETRDGLEVPSYVVYNRREIPGAEGYTIYATISEIVDSLANIFPFFLYFVAALVAFTTMTRMVDEERVGAGTLKALGYDDLDVMKKFACYGGAAGLAGTVVGIVAGHTLLPLIVWAAYAHAYTLPVIELHFHLDVTLLALAFALIAAVVPAVVAAKHEVREKPASLLLPKAPAAGSTILLERIPFVWRRLSFTHKVTARNLFRYKRRALMTIVGVAGAASLLFCGFAVQHSISGIGERQFGELIGYDLVIAERPHATESEREQVAQALADAAIDDHAAIRYEALSKVAGGKGDTQAISLLVPEDVETFTRYLTIQNRETGERLDLPESGAVISERLATLTGTRVGDALTFDDAGGVERSVRISGICEMYVTHFMFMSADAYEEAFGTSPDFNASVATLVDGSIENTEAEAARFMELPGVEGVVQNTMYINQVDIIVRSLNMIMTVLIVIASGLAVVILYNLVTINVSERIRELSTIKVLGFRPREVTMYIYRETILLSGIGIPVGWALGRALQLYIITAVPPEETMFNPACGALAFVVPTLVIAAVVALLYLAVNRRLRRIDMLEALKSVD</sequence>
<feature type="transmembrane region" description="Helical" evidence="7">
    <location>
        <begin position="1076"/>
        <end position="1097"/>
    </location>
</feature>
<feature type="transmembrane region" description="Helical" evidence="7">
    <location>
        <begin position="674"/>
        <end position="692"/>
    </location>
</feature>
<dbReference type="EMBL" id="JAUDDZ010000002">
    <property type="protein sequence ID" value="MDM8274299.1"/>
    <property type="molecule type" value="Genomic_DNA"/>
</dbReference>
<accession>A0ABT7V729</accession>
<keyword evidence="2" id="KW-1003">Cell membrane</keyword>
<dbReference type="PANTHER" id="PTHR30287">
    <property type="entry name" value="MEMBRANE COMPONENT OF PREDICTED ABC SUPERFAMILY METABOLITE UPTAKE TRANSPORTER"/>
    <property type="match status" value="1"/>
</dbReference>
<evidence type="ECO:0000313" key="10">
    <source>
        <dbReference type="Proteomes" id="UP001529421"/>
    </source>
</evidence>
<comment type="subcellular location">
    <subcellularLocation>
        <location evidence="1">Cell membrane</location>
        <topology evidence="1">Multi-pass membrane protein</topology>
    </subcellularLocation>
</comment>
<proteinExistence type="predicted"/>
<evidence type="ECO:0000256" key="5">
    <source>
        <dbReference type="ARBA" id="ARBA00023136"/>
    </source>
</evidence>
<evidence type="ECO:0000256" key="7">
    <source>
        <dbReference type="SAM" id="Phobius"/>
    </source>
</evidence>
<feature type="transmembrane region" description="Helical" evidence="7">
    <location>
        <begin position="772"/>
        <end position="790"/>
    </location>
</feature>
<feature type="domain" description="ABC3 transporter permease C-terminal" evidence="8">
    <location>
        <begin position="676"/>
        <end position="793"/>
    </location>
</feature>
<dbReference type="InterPro" id="IPR038766">
    <property type="entry name" value="Membrane_comp_ABC_pdt"/>
</dbReference>
<name>A0ABT7V729_9ACTN</name>
<evidence type="ECO:0000259" key="8">
    <source>
        <dbReference type="Pfam" id="PF02687"/>
    </source>
</evidence>
<feature type="coiled-coil region" evidence="6">
    <location>
        <begin position="374"/>
        <end position="475"/>
    </location>
</feature>
<feature type="transmembrane region" description="Helical" evidence="7">
    <location>
        <begin position="1167"/>
        <end position="1189"/>
    </location>
</feature>
<evidence type="ECO:0000256" key="6">
    <source>
        <dbReference type="SAM" id="Coils"/>
    </source>
</evidence>
<keyword evidence="6" id="KW-0175">Coiled coil</keyword>
<gene>
    <name evidence="9" type="ORF">QUW28_02120</name>
</gene>
<feature type="coiled-coil region" evidence="6">
    <location>
        <begin position="502"/>
        <end position="550"/>
    </location>
</feature>
<organism evidence="9 10">
    <name type="scientific">Enorma phocaeensis</name>
    <dbReference type="NCBI Taxonomy" id="1871019"/>
    <lineage>
        <taxon>Bacteria</taxon>
        <taxon>Bacillati</taxon>
        <taxon>Actinomycetota</taxon>
        <taxon>Coriobacteriia</taxon>
        <taxon>Coriobacteriales</taxon>
        <taxon>Coriobacteriaceae</taxon>
        <taxon>Enorma</taxon>
    </lineage>
</organism>
<reference evidence="10" key="1">
    <citation type="submission" date="2023-06" db="EMBL/GenBank/DDBJ databases">
        <title>Identification and characterization of horizontal gene transfer across gut microbiota members of farm animals based on homology search.</title>
        <authorList>
            <person name="Zeman M."/>
            <person name="Kubasova T."/>
            <person name="Jahodarova E."/>
            <person name="Nykrynova M."/>
            <person name="Rychlik I."/>
        </authorList>
    </citation>
    <scope>NUCLEOTIDE SEQUENCE [LARGE SCALE GENOMIC DNA]</scope>
    <source>
        <strain evidence="10">154_Feed</strain>
    </source>
</reference>
<dbReference type="SUPFAM" id="SSF57997">
    <property type="entry name" value="Tropomyosin"/>
    <property type="match status" value="1"/>
</dbReference>
<evidence type="ECO:0000256" key="2">
    <source>
        <dbReference type="ARBA" id="ARBA00022475"/>
    </source>
</evidence>
<feature type="transmembrane region" description="Helical" evidence="7">
    <location>
        <begin position="843"/>
        <end position="863"/>
    </location>
</feature>
<feature type="transmembrane region" description="Helical" evidence="7">
    <location>
        <begin position="729"/>
        <end position="752"/>
    </location>
</feature>
<evidence type="ECO:0000256" key="1">
    <source>
        <dbReference type="ARBA" id="ARBA00004651"/>
    </source>
</evidence>
<dbReference type="InterPro" id="IPR003838">
    <property type="entry name" value="ABC3_permease_C"/>
</dbReference>
<dbReference type="Pfam" id="PF02687">
    <property type="entry name" value="FtsX"/>
    <property type="match status" value="2"/>
</dbReference>
<evidence type="ECO:0000313" key="9">
    <source>
        <dbReference type="EMBL" id="MDM8274299.1"/>
    </source>
</evidence>
<evidence type="ECO:0000256" key="3">
    <source>
        <dbReference type="ARBA" id="ARBA00022692"/>
    </source>
</evidence>
<evidence type="ECO:0000256" key="4">
    <source>
        <dbReference type="ARBA" id="ARBA00022989"/>
    </source>
</evidence>
<dbReference type="PANTHER" id="PTHR30287:SF1">
    <property type="entry name" value="INNER MEMBRANE PROTEIN"/>
    <property type="match status" value="1"/>
</dbReference>
<dbReference type="Proteomes" id="UP001529421">
    <property type="component" value="Unassembled WGS sequence"/>
</dbReference>
<feature type="transmembrane region" description="Helical" evidence="7">
    <location>
        <begin position="1129"/>
        <end position="1147"/>
    </location>
</feature>
<dbReference type="Gene3D" id="1.10.287.1490">
    <property type="match status" value="1"/>
</dbReference>
<keyword evidence="10" id="KW-1185">Reference proteome</keyword>
<comment type="caution">
    <text evidence="9">The sequence shown here is derived from an EMBL/GenBank/DDBJ whole genome shotgun (WGS) entry which is preliminary data.</text>
</comment>
<feature type="domain" description="ABC3 transporter permease C-terminal" evidence="8">
    <location>
        <begin position="1080"/>
        <end position="1189"/>
    </location>
</feature>